<dbReference type="Pfam" id="PF10563">
    <property type="entry name" value="CA_like"/>
    <property type="match status" value="1"/>
</dbReference>
<comment type="caution">
    <text evidence="2">The sequence shown here is derived from an EMBL/GenBank/DDBJ whole genome shotgun (WGS) entry which is preliminary data.</text>
</comment>
<dbReference type="InterPro" id="IPR018883">
    <property type="entry name" value="Delta_CA"/>
</dbReference>
<evidence type="ECO:0000256" key="1">
    <source>
        <dbReference type="SAM" id="SignalP"/>
    </source>
</evidence>
<protein>
    <submittedName>
        <fullName evidence="2">Uncharacterized protein</fullName>
    </submittedName>
</protein>
<evidence type="ECO:0000313" key="2">
    <source>
        <dbReference type="EMBL" id="KAL3805849.1"/>
    </source>
</evidence>
<keyword evidence="1" id="KW-0732">Signal</keyword>
<sequence length="352" mass="39275">MKLSYLLIPSFFFVNASAARTSLRRMAKAGKGDPCVDTFIIDRAESKIENHQEANVCAGKGVSLTSLVCVNMDPGHPQAGGNVTKGFQGSYEMSGIQPLTTMFHLVAGMCPVNVHWHLGTEHYSYGQYDENGNGPNGNIPRPEWADSVRRLQNEEPGFRCHHYNPSDPKFTKEYEWKHCLNMEVGETYEVHWPHSVAGDCGTPNQYQEPFKDGVFCHLTLEQLNSLTAQEVANSVGVQSQVFTIVNDEAYFYPDMIRGMIIDGEMGSDVAHYTGSTTGTSVDNNVCSPYSPISWQVDRKCHLISASSFDKLCYDMKMQRDDMSNDLHPHGSRELVKDDLVANNMQRKAQGES</sequence>
<gene>
    <name evidence="2" type="ORF">HJC23_007810</name>
</gene>
<organism evidence="2 3">
    <name type="scientific">Cyclotella cryptica</name>
    <dbReference type="NCBI Taxonomy" id="29204"/>
    <lineage>
        <taxon>Eukaryota</taxon>
        <taxon>Sar</taxon>
        <taxon>Stramenopiles</taxon>
        <taxon>Ochrophyta</taxon>
        <taxon>Bacillariophyta</taxon>
        <taxon>Coscinodiscophyceae</taxon>
        <taxon>Thalassiosirophycidae</taxon>
        <taxon>Stephanodiscales</taxon>
        <taxon>Stephanodiscaceae</taxon>
        <taxon>Cyclotella</taxon>
    </lineage>
</organism>
<accession>A0ABD3R004</accession>
<dbReference type="EMBL" id="JABMIG020000001">
    <property type="protein sequence ID" value="KAL3805849.1"/>
    <property type="molecule type" value="Genomic_DNA"/>
</dbReference>
<name>A0ABD3R004_9STRA</name>
<reference evidence="2 3" key="1">
    <citation type="journal article" date="2020" name="G3 (Bethesda)">
        <title>Improved Reference Genome for Cyclotella cryptica CCMP332, a Model for Cell Wall Morphogenesis, Salinity Adaptation, and Lipid Production in Diatoms (Bacillariophyta).</title>
        <authorList>
            <person name="Roberts W.R."/>
            <person name="Downey K.M."/>
            <person name="Ruck E.C."/>
            <person name="Traller J.C."/>
            <person name="Alverson A.J."/>
        </authorList>
    </citation>
    <scope>NUCLEOTIDE SEQUENCE [LARGE SCALE GENOMIC DNA]</scope>
    <source>
        <strain evidence="2 3">CCMP332</strain>
    </source>
</reference>
<feature type="chain" id="PRO_5044845443" evidence="1">
    <location>
        <begin position="19"/>
        <end position="352"/>
    </location>
</feature>
<keyword evidence="3" id="KW-1185">Reference proteome</keyword>
<feature type="signal peptide" evidence="1">
    <location>
        <begin position="1"/>
        <end position="18"/>
    </location>
</feature>
<evidence type="ECO:0000313" key="3">
    <source>
        <dbReference type="Proteomes" id="UP001516023"/>
    </source>
</evidence>
<dbReference type="AlphaFoldDB" id="A0ABD3R004"/>
<proteinExistence type="predicted"/>
<dbReference type="Proteomes" id="UP001516023">
    <property type="component" value="Unassembled WGS sequence"/>
</dbReference>